<gene>
    <name evidence="4" type="ORF">CAP_7828</name>
</gene>
<dbReference type="Pfam" id="PF00440">
    <property type="entry name" value="TetR_N"/>
    <property type="match status" value="1"/>
</dbReference>
<sequence>MPRVADRRVKIELLRAAEAVFSERGLAGARVEDITGRAGVSKGAFYLHFKSKEDCFQQIVEGFVARLASCTEPPENLHDGALCSIEVILERLREHHVAVLEFCWQNRSLLRMMLAGGGGAPYAYLIDEFATRVGGRTERWLRDGIAIGLYRPDLDPVLAAAVLSGGYERLVRELIQQDKRPDLLAWCTQVHRLFQDGMLTPEARAIRDRPVTNEVPAAKAG</sequence>
<evidence type="ECO:0000259" key="3">
    <source>
        <dbReference type="PROSITE" id="PS50977"/>
    </source>
</evidence>
<evidence type="ECO:0000313" key="4">
    <source>
        <dbReference type="EMBL" id="EYF01762.1"/>
    </source>
</evidence>
<comment type="caution">
    <text evidence="4">The sequence shown here is derived from an EMBL/GenBank/DDBJ whole genome shotgun (WGS) entry which is preliminary data.</text>
</comment>
<evidence type="ECO:0000313" key="5">
    <source>
        <dbReference type="Proteomes" id="UP000019678"/>
    </source>
</evidence>
<dbReference type="InterPro" id="IPR036271">
    <property type="entry name" value="Tet_transcr_reg_TetR-rel_C_sf"/>
</dbReference>
<dbReference type="InterPro" id="IPR009057">
    <property type="entry name" value="Homeodomain-like_sf"/>
</dbReference>
<name>A0A017SYB0_9BACT</name>
<dbReference type="PANTHER" id="PTHR30055:SF211">
    <property type="entry name" value="TRANSCRIPTIONAL REGULATOR, TETR FAMILY"/>
    <property type="match status" value="1"/>
</dbReference>
<dbReference type="GO" id="GO:0000976">
    <property type="term" value="F:transcription cis-regulatory region binding"/>
    <property type="evidence" value="ECO:0007669"/>
    <property type="project" value="TreeGrafter"/>
</dbReference>
<dbReference type="OrthoDB" id="9793734at2"/>
<evidence type="ECO:0000256" key="2">
    <source>
        <dbReference type="PROSITE-ProRule" id="PRU00335"/>
    </source>
</evidence>
<feature type="DNA-binding region" description="H-T-H motif" evidence="2">
    <location>
        <begin position="30"/>
        <end position="49"/>
    </location>
</feature>
<keyword evidence="1 2" id="KW-0238">DNA-binding</keyword>
<organism evidence="4 5">
    <name type="scientific">Chondromyces apiculatus DSM 436</name>
    <dbReference type="NCBI Taxonomy" id="1192034"/>
    <lineage>
        <taxon>Bacteria</taxon>
        <taxon>Pseudomonadati</taxon>
        <taxon>Myxococcota</taxon>
        <taxon>Polyangia</taxon>
        <taxon>Polyangiales</taxon>
        <taxon>Polyangiaceae</taxon>
        <taxon>Chondromyces</taxon>
    </lineage>
</organism>
<dbReference type="SUPFAM" id="SSF48498">
    <property type="entry name" value="Tetracyclin repressor-like, C-terminal domain"/>
    <property type="match status" value="1"/>
</dbReference>
<dbReference type="Proteomes" id="UP000019678">
    <property type="component" value="Unassembled WGS sequence"/>
</dbReference>
<dbReference type="Gene3D" id="1.10.357.10">
    <property type="entry name" value="Tetracycline Repressor, domain 2"/>
    <property type="match status" value="1"/>
</dbReference>
<dbReference type="PROSITE" id="PS50977">
    <property type="entry name" value="HTH_TETR_2"/>
    <property type="match status" value="1"/>
</dbReference>
<dbReference type="InterPro" id="IPR001647">
    <property type="entry name" value="HTH_TetR"/>
</dbReference>
<dbReference type="SUPFAM" id="SSF46689">
    <property type="entry name" value="Homeodomain-like"/>
    <property type="match status" value="1"/>
</dbReference>
<dbReference type="STRING" id="1192034.CAP_7828"/>
<accession>A0A017SYB0</accession>
<dbReference type="PRINTS" id="PR00455">
    <property type="entry name" value="HTHTETR"/>
</dbReference>
<proteinExistence type="predicted"/>
<dbReference type="GO" id="GO:0003700">
    <property type="term" value="F:DNA-binding transcription factor activity"/>
    <property type="evidence" value="ECO:0007669"/>
    <property type="project" value="TreeGrafter"/>
</dbReference>
<dbReference type="EMBL" id="ASRX01000072">
    <property type="protein sequence ID" value="EYF01762.1"/>
    <property type="molecule type" value="Genomic_DNA"/>
</dbReference>
<dbReference type="eggNOG" id="COG1309">
    <property type="taxonomic scope" value="Bacteria"/>
</dbReference>
<dbReference type="InterPro" id="IPR050109">
    <property type="entry name" value="HTH-type_TetR-like_transc_reg"/>
</dbReference>
<feature type="domain" description="HTH tetR-type" evidence="3">
    <location>
        <begin position="7"/>
        <end position="67"/>
    </location>
</feature>
<dbReference type="PANTHER" id="PTHR30055">
    <property type="entry name" value="HTH-TYPE TRANSCRIPTIONAL REGULATOR RUTR"/>
    <property type="match status" value="1"/>
</dbReference>
<keyword evidence="5" id="KW-1185">Reference proteome</keyword>
<reference evidence="4 5" key="1">
    <citation type="submission" date="2013-05" db="EMBL/GenBank/DDBJ databases">
        <title>Genome assembly of Chondromyces apiculatus DSM 436.</title>
        <authorList>
            <person name="Sharma G."/>
            <person name="Khatri I."/>
            <person name="Kaur C."/>
            <person name="Mayilraj S."/>
            <person name="Subramanian S."/>
        </authorList>
    </citation>
    <scope>NUCLEOTIDE SEQUENCE [LARGE SCALE GENOMIC DNA]</scope>
    <source>
        <strain evidence="4 5">DSM 436</strain>
    </source>
</reference>
<protein>
    <submittedName>
        <fullName evidence="4">Transcriptional regulator, TetR family</fullName>
    </submittedName>
</protein>
<evidence type="ECO:0000256" key="1">
    <source>
        <dbReference type="ARBA" id="ARBA00023125"/>
    </source>
</evidence>
<dbReference type="Gene3D" id="1.10.10.60">
    <property type="entry name" value="Homeodomain-like"/>
    <property type="match status" value="1"/>
</dbReference>
<dbReference type="AlphaFoldDB" id="A0A017SYB0"/>